<dbReference type="Proteomes" id="UP000199283">
    <property type="component" value="Unassembled WGS sequence"/>
</dbReference>
<dbReference type="InterPro" id="IPR013328">
    <property type="entry name" value="6PGD_dom2"/>
</dbReference>
<dbReference type="InterPro" id="IPR050988">
    <property type="entry name" value="Mannitol_DH/Oxidoreductase"/>
</dbReference>
<proteinExistence type="predicted"/>
<dbReference type="SUPFAM" id="SSF48179">
    <property type="entry name" value="6-phosphogluconate dehydrogenase C-terminal domain-like"/>
    <property type="match status" value="1"/>
</dbReference>
<dbReference type="Gene3D" id="3.40.50.720">
    <property type="entry name" value="NAD(P)-binding Rossmann-like Domain"/>
    <property type="match status" value="1"/>
</dbReference>
<evidence type="ECO:0000256" key="1">
    <source>
        <dbReference type="ARBA" id="ARBA00023002"/>
    </source>
</evidence>
<dbReference type="PRINTS" id="PR00084">
    <property type="entry name" value="MTLDHDRGNASE"/>
</dbReference>
<evidence type="ECO:0000313" key="4">
    <source>
        <dbReference type="EMBL" id="SEL69756.1"/>
    </source>
</evidence>
<evidence type="ECO:0000259" key="2">
    <source>
        <dbReference type="Pfam" id="PF01232"/>
    </source>
</evidence>
<evidence type="ECO:0000259" key="3">
    <source>
        <dbReference type="Pfam" id="PF08125"/>
    </source>
</evidence>
<accession>A0A1H7SC30</accession>
<feature type="domain" description="Mannitol dehydrogenase N-terminal" evidence="2">
    <location>
        <begin position="4"/>
        <end position="239"/>
    </location>
</feature>
<protein>
    <submittedName>
        <fullName evidence="4">Fructuronate reductase</fullName>
    </submittedName>
</protein>
<dbReference type="EMBL" id="FNZQ01000008">
    <property type="protein sequence ID" value="SEL69756.1"/>
    <property type="molecule type" value="Genomic_DNA"/>
</dbReference>
<reference evidence="4 5" key="1">
    <citation type="submission" date="2016-10" db="EMBL/GenBank/DDBJ databases">
        <authorList>
            <person name="de Groot N.N."/>
        </authorList>
    </citation>
    <scope>NUCLEOTIDE SEQUENCE [LARGE SCALE GENOMIC DNA]</scope>
    <source>
        <strain evidence="4 5">DSM 14858</strain>
    </source>
</reference>
<dbReference type="InterPro" id="IPR036291">
    <property type="entry name" value="NAD(P)-bd_dom_sf"/>
</dbReference>
<dbReference type="Gene3D" id="1.10.1040.10">
    <property type="entry name" value="N-(1-d-carboxylethyl)-l-norvaline Dehydrogenase, domain 2"/>
    <property type="match status" value="1"/>
</dbReference>
<dbReference type="STRING" id="188906.SAMN04488526_3283"/>
<dbReference type="InterPro" id="IPR008927">
    <property type="entry name" value="6-PGluconate_DH-like_C_sf"/>
</dbReference>
<feature type="domain" description="Mannitol dehydrogenase C-terminal" evidence="3">
    <location>
        <begin position="248"/>
        <end position="406"/>
    </location>
</feature>
<dbReference type="InterPro" id="IPR000669">
    <property type="entry name" value="Mannitol_DH"/>
</dbReference>
<dbReference type="PANTHER" id="PTHR43362">
    <property type="entry name" value="MANNITOL DEHYDROGENASE DSF1-RELATED"/>
    <property type="match status" value="1"/>
</dbReference>
<dbReference type="Pfam" id="PF08125">
    <property type="entry name" value="Mannitol_dh_C"/>
    <property type="match status" value="1"/>
</dbReference>
<dbReference type="Pfam" id="PF01232">
    <property type="entry name" value="Mannitol_dh"/>
    <property type="match status" value="1"/>
</dbReference>
<dbReference type="InterPro" id="IPR013118">
    <property type="entry name" value="Mannitol_DH_C"/>
</dbReference>
<evidence type="ECO:0000313" key="5">
    <source>
        <dbReference type="Proteomes" id="UP000199283"/>
    </source>
</evidence>
<dbReference type="PANTHER" id="PTHR43362:SF1">
    <property type="entry name" value="MANNITOL DEHYDROGENASE 2-RELATED"/>
    <property type="match status" value="1"/>
</dbReference>
<gene>
    <name evidence="4" type="ORF">SAMN04488526_3283</name>
</gene>
<dbReference type="OrthoDB" id="271711at2"/>
<keyword evidence="5" id="KW-1185">Reference proteome</keyword>
<dbReference type="GO" id="GO:0016616">
    <property type="term" value="F:oxidoreductase activity, acting on the CH-OH group of donors, NAD or NADP as acceptor"/>
    <property type="evidence" value="ECO:0007669"/>
    <property type="project" value="TreeGrafter"/>
</dbReference>
<dbReference type="RefSeq" id="WP_092764808.1">
    <property type="nucleotide sequence ID" value="NZ_FNZQ01000008.1"/>
</dbReference>
<dbReference type="AlphaFoldDB" id="A0A1H7SC30"/>
<organism evidence="4 5">
    <name type="scientific">Jannaschia helgolandensis</name>
    <dbReference type="NCBI Taxonomy" id="188906"/>
    <lineage>
        <taxon>Bacteria</taxon>
        <taxon>Pseudomonadati</taxon>
        <taxon>Pseudomonadota</taxon>
        <taxon>Alphaproteobacteria</taxon>
        <taxon>Rhodobacterales</taxon>
        <taxon>Roseobacteraceae</taxon>
        <taxon>Jannaschia</taxon>
    </lineage>
</organism>
<dbReference type="InterPro" id="IPR013131">
    <property type="entry name" value="Mannitol_DH_N"/>
</dbReference>
<keyword evidence="1" id="KW-0560">Oxidoreductase</keyword>
<name>A0A1H7SC30_9RHOB</name>
<dbReference type="SUPFAM" id="SSF51735">
    <property type="entry name" value="NAD(P)-binding Rossmann-fold domains"/>
    <property type="match status" value="1"/>
</dbReference>
<sequence length="436" mass="46498">MTGRILHFGPGNFHRAHQAIFTQQAGGWTITGVSLKSAETRDALAGQAFDYTLVIRDADGERMERMTVLDDILVAPENPDAVLDTLADGSVQVVTVTVTEKGYHLNANGRLNLSDPEVAADLDTDLPRTLVGYLARGLMRRQIDMAGPISVISCDNLSGNGAKLRTAVMDFAQAAGLGLTLSEATFPDTMVDRITPRAPDDLSDRVAAIDLPYAAPVVTEGFSEWVIADDFAGPRPAWETAGARLVADVAPFEARKLRMLNGAHSMLAYAGLNRGFVHVHEAVADPDLRRRCRALMQAAAGTLQGVGEDELRIYGEALIVRFDNPALQHALAQIAMDGSQKMPVRIGAVLSELAATGGDTGPHVFALAEWCRFVIGQDGTVLDDPMAERLAKAAGEGDPVSALLNVIGIGLPEVEMELVRASLRGTTDQDIKGTAI</sequence>